<dbReference type="EMBL" id="SGWQ01000001">
    <property type="protein sequence ID" value="RZS45228.1"/>
    <property type="molecule type" value="Genomic_DNA"/>
</dbReference>
<dbReference type="GO" id="GO:0022857">
    <property type="term" value="F:transmembrane transporter activity"/>
    <property type="evidence" value="ECO:0007669"/>
    <property type="project" value="InterPro"/>
</dbReference>
<keyword evidence="8" id="KW-1185">Reference proteome</keyword>
<organism evidence="7 8">
    <name type="scientific">Herbihabitans rhizosphaerae</name>
    <dbReference type="NCBI Taxonomy" id="1872711"/>
    <lineage>
        <taxon>Bacteria</taxon>
        <taxon>Bacillati</taxon>
        <taxon>Actinomycetota</taxon>
        <taxon>Actinomycetes</taxon>
        <taxon>Pseudonocardiales</taxon>
        <taxon>Pseudonocardiaceae</taxon>
        <taxon>Herbihabitans</taxon>
    </lineage>
</organism>
<dbReference type="InterPro" id="IPR036259">
    <property type="entry name" value="MFS_trans_sf"/>
</dbReference>
<gene>
    <name evidence="7" type="ORF">EV193_1011115</name>
</gene>
<evidence type="ECO:0000313" key="8">
    <source>
        <dbReference type="Proteomes" id="UP000294257"/>
    </source>
</evidence>
<dbReference type="GO" id="GO:0005886">
    <property type="term" value="C:plasma membrane"/>
    <property type="evidence" value="ECO:0007669"/>
    <property type="project" value="UniProtKB-SubCell"/>
</dbReference>
<dbReference type="InterPro" id="IPR020846">
    <property type="entry name" value="MFS_dom"/>
</dbReference>
<dbReference type="PROSITE" id="PS50850">
    <property type="entry name" value="MFS"/>
    <property type="match status" value="1"/>
</dbReference>
<comment type="caution">
    <text evidence="7">The sequence shown here is derived from an EMBL/GenBank/DDBJ whole genome shotgun (WGS) entry which is preliminary data.</text>
</comment>
<dbReference type="Gene3D" id="1.20.1250.20">
    <property type="entry name" value="MFS general substrate transporter like domains"/>
    <property type="match status" value="1"/>
</dbReference>
<dbReference type="Pfam" id="PF07690">
    <property type="entry name" value="MFS_1"/>
    <property type="match status" value="1"/>
</dbReference>
<evidence type="ECO:0000259" key="6">
    <source>
        <dbReference type="PROSITE" id="PS50850"/>
    </source>
</evidence>
<reference evidence="7 8" key="1">
    <citation type="submission" date="2019-02" db="EMBL/GenBank/DDBJ databases">
        <title>Genomic Encyclopedia of Type Strains, Phase IV (KMG-IV): sequencing the most valuable type-strain genomes for metagenomic binning, comparative biology and taxonomic classification.</title>
        <authorList>
            <person name="Goeker M."/>
        </authorList>
    </citation>
    <scope>NUCLEOTIDE SEQUENCE [LARGE SCALE GENOMIC DNA]</scope>
    <source>
        <strain evidence="7 8">DSM 101727</strain>
    </source>
</reference>
<accession>A0A4Q7L6B4</accession>
<proteinExistence type="predicted"/>
<evidence type="ECO:0000256" key="3">
    <source>
        <dbReference type="ARBA" id="ARBA00022989"/>
    </source>
</evidence>
<dbReference type="SUPFAM" id="SSF103473">
    <property type="entry name" value="MFS general substrate transporter"/>
    <property type="match status" value="1"/>
</dbReference>
<evidence type="ECO:0000256" key="4">
    <source>
        <dbReference type="ARBA" id="ARBA00023136"/>
    </source>
</evidence>
<sequence>MVTSAALIADVIPLRERGKYQGALGSVFGVTTMIGPLLGGLFVDHASWRWASVTR</sequence>
<evidence type="ECO:0000256" key="5">
    <source>
        <dbReference type="SAM" id="Phobius"/>
    </source>
</evidence>
<keyword evidence="4 5" id="KW-0472">Membrane</keyword>
<keyword evidence="2 5" id="KW-0812">Transmembrane</keyword>
<comment type="subcellular location">
    <subcellularLocation>
        <location evidence="1">Cell membrane</location>
        <topology evidence="1">Multi-pass membrane protein</topology>
    </subcellularLocation>
</comment>
<keyword evidence="3 5" id="KW-1133">Transmembrane helix</keyword>
<evidence type="ECO:0000313" key="7">
    <source>
        <dbReference type="EMBL" id="RZS45228.1"/>
    </source>
</evidence>
<feature type="transmembrane region" description="Helical" evidence="5">
    <location>
        <begin position="20"/>
        <end position="43"/>
    </location>
</feature>
<evidence type="ECO:0000256" key="2">
    <source>
        <dbReference type="ARBA" id="ARBA00022692"/>
    </source>
</evidence>
<dbReference type="InterPro" id="IPR011701">
    <property type="entry name" value="MFS"/>
</dbReference>
<protein>
    <submittedName>
        <fullName evidence="7">MFS transporter</fullName>
    </submittedName>
</protein>
<dbReference type="PANTHER" id="PTHR23501:SF197">
    <property type="entry name" value="COMD"/>
    <property type="match status" value="1"/>
</dbReference>
<dbReference type="AlphaFoldDB" id="A0A4Q7L6B4"/>
<dbReference type="Proteomes" id="UP000294257">
    <property type="component" value="Unassembled WGS sequence"/>
</dbReference>
<dbReference type="PANTHER" id="PTHR23501">
    <property type="entry name" value="MAJOR FACILITATOR SUPERFAMILY"/>
    <property type="match status" value="1"/>
</dbReference>
<name>A0A4Q7L6B4_9PSEU</name>
<evidence type="ECO:0000256" key="1">
    <source>
        <dbReference type="ARBA" id="ARBA00004651"/>
    </source>
</evidence>
<feature type="domain" description="Major facilitator superfamily (MFS) profile" evidence="6">
    <location>
        <begin position="1"/>
        <end position="55"/>
    </location>
</feature>